<gene>
    <name evidence="2" type="ORF">SAMN04487936_11832</name>
</gene>
<keyword evidence="3" id="KW-1185">Reference proteome</keyword>
<sequence>MEAFIRETLVKQGDESRVQSLTPVSGGDINQSFYVETEKRSYFIKCNEKVASHFFEVEAEGLKLIQNTGAIKVPEVYHYDIPQQGEKAALAMEWIEPGSGSSASASNFGRQLAEMHNHTSNKYGYGKPTFVGELDQPNEWCTTWTSYYSHYRLKKQLEIGISRGTITGQRHERLEKLIKRLTNFIPARPKASLLHGDLWGGNWMLDQEGTPVLIDPSILYGDHAFELAFTELFGGFPHAFYNEYNTHHPLPDNYEDTKPVYQLFYLLVHLNIFGESYGPPVDRILKHYIG</sequence>
<dbReference type="Pfam" id="PF03881">
    <property type="entry name" value="Fructosamin_kin"/>
    <property type="match status" value="1"/>
</dbReference>
<dbReference type="Gene3D" id="3.30.200.20">
    <property type="entry name" value="Phosphorylase Kinase, domain 1"/>
    <property type="match status" value="1"/>
</dbReference>
<dbReference type="PANTHER" id="PTHR12149:SF8">
    <property type="entry name" value="PROTEIN-RIBULOSAMINE 3-KINASE"/>
    <property type="match status" value="1"/>
</dbReference>
<dbReference type="InterPro" id="IPR011009">
    <property type="entry name" value="Kinase-like_dom_sf"/>
</dbReference>
<protein>
    <submittedName>
        <fullName evidence="2">Fructosamine-3-kinase</fullName>
    </submittedName>
</protein>
<dbReference type="SUPFAM" id="SSF56112">
    <property type="entry name" value="Protein kinase-like (PK-like)"/>
    <property type="match status" value="1"/>
</dbReference>
<dbReference type="Proteomes" id="UP000183557">
    <property type="component" value="Unassembled WGS sequence"/>
</dbReference>
<dbReference type="RefSeq" id="WP_075038282.1">
    <property type="nucleotide sequence ID" value="NZ_FOSB01000018.1"/>
</dbReference>
<dbReference type="GO" id="GO:0016301">
    <property type="term" value="F:kinase activity"/>
    <property type="evidence" value="ECO:0007669"/>
    <property type="project" value="UniProtKB-UniRule"/>
</dbReference>
<proteinExistence type="inferred from homology"/>
<evidence type="ECO:0000256" key="1">
    <source>
        <dbReference type="PIRNR" id="PIRNR006221"/>
    </source>
</evidence>
<accession>A0A1I4ALV2</accession>
<organism evidence="2 3">
    <name type="scientific">Halobacillus dabanensis</name>
    <dbReference type="NCBI Taxonomy" id="240302"/>
    <lineage>
        <taxon>Bacteria</taxon>
        <taxon>Bacillati</taxon>
        <taxon>Bacillota</taxon>
        <taxon>Bacilli</taxon>
        <taxon>Bacillales</taxon>
        <taxon>Bacillaceae</taxon>
        <taxon>Halobacillus</taxon>
    </lineage>
</organism>
<dbReference type="PANTHER" id="PTHR12149">
    <property type="entry name" value="FRUCTOSAMINE 3 KINASE-RELATED PROTEIN"/>
    <property type="match status" value="1"/>
</dbReference>
<keyword evidence="1 2" id="KW-0418">Kinase</keyword>
<dbReference type="PIRSF" id="PIRSF006221">
    <property type="entry name" value="Ketosamine-3-kinase"/>
    <property type="match status" value="1"/>
</dbReference>
<keyword evidence="1" id="KW-0808">Transferase</keyword>
<name>A0A1I4ALV2_HALDA</name>
<dbReference type="Gene3D" id="3.90.1200.10">
    <property type="match status" value="1"/>
</dbReference>
<dbReference type="EMBL" id="FOSB01000018">
    <property type="protein sequence ID" value="SFK56729.1"/>
    <property type="molecule type" value="Genomic_DNA"/>
</dbReference>
<reference evidence="3" key="1">
    <citation type="submission" date="2016-10" db="EMBL/GenBank/DDBJ databases">
        <authorList>
            <person name="Varghese N."/>
            <person name="Submissions S."/>
        </authorList>
    </citation>
    <scope>NUCLEOTIDE SEQUENCE [LARGE SCALE GENOMIC DNA]</scope>
    <source>
        <strain evidence="3">CGMCC 1.3704</strain>
    </source>
</reference>
<dbReference type="OrthoDB" id="5291879at2"/>
<evidence type="ECO:0000313" key="2">
    <source>
        <dbReference type="EMBL" id="SFK56729.1"/>
    </source>
</evidence>
<evidence type="ECO:0000313" key="3">
    <source>
        <dbReference type="Proteomes" id="UP000183557"/>
    </source>
</evidence>
<comment type="similarity">
    <text evidence="1">Belongs to the fructosamine kinase family.</text>
</comment>
<dbReference type="AlphaFoldDB" id="A0A1I4ALV2"/>
<dbReference type="InterPro" id="IPR016477">
    <property type="entry name" value="Fructo-/Ketosamine-3-kinase"/>
</dbReference>